<accession>A0A382EGL1</accession>
<gene>
    <name evidence="3" type="ORF">METZ01_LOCUS201965</name>
</gene>
<evidence type="ECO:0000259" key="2">
    <source>
        <dbReference type="Pfam" id="PF00892"/>
    </source>
</evidence>
<feature type="domain" description="EamA" evidence="2">
    <location>
        <begin position="151"/>
        <end position="282"/>
    </location>
</feature>
<feature type="transmembrane region" description="Helical" evidence="1">
    <location>
        <begin position="125"/>
        <end position="142"/>
    </location>
</feature>
<dbReference type="PANTHER" id="PTHR22911:SF103">
    <property type="entry name" value="BLR2811 PROTEIN"/>
    <property type="match status" value="1"/>
</dbReference>
<keyword evidence="1" id="KW-0812">Transmembrane</keyword>
<dbReference type="InterPro" id="IPR037185">
    <property type="entry name" value="EmrE-like"/>
</dbReference>
<feature type="transmembrane region" description="Helical" evidence="1">
    <location>
        <begin position="74"/>
        <end position="94"/>
    </location>
</feature>
<feature type="domain" description="EamA" evidence="2">
    <location>
        <begin position="9"/>
        <end position="142"/>
    </location>
</feature>
<feature type="transmembrane region" description="Helical" evidence="1">
    <location>
        <begin position="209"/>
        <end position="231"/>
    </location>
</feature>
<feature type="transmembrane region" description="Helical" evidence="1">
    <location>
        <begin position="264"/>
        <end position="282"/>
    </location>
</feature>
<dbReference type="AlphaFoldDB" id="A0A382EGL1"/>
<feature type="transmembrane region" description="Helical" evidence="1">
    <location>
        <begin position="238"/>
        <end position="258"/>
    </location>
</feature>
<reference evidence="3" key="1">
    <citation type="submission" date="2018-05" db="EMBL/GenBank/DDBJ databases">
        <authorList>
            <person name="Lanie J.A."/>
            <person name="Ng W.-L."/>
            <person name="Kazmierczak K.M."/>
            <person name="Andrzejewski T.M."/>
            <person name="Davidsen T.M."/>
            <person name="Wayne K.J."/>
            <person name="Tettelin H."/>
            <person name="Glass J.I."/>
            <person name="Rusch D."/>
            <person name="Podicherti R."/>
            <person name="Tsui H.-C.T."/>
            <person name="Winkler M.E."/>
        </authorList>
    </citation>
    <scope>NUCLEOTIDE SEQUENCE</scope>
</reference>
<feature type="transmembrane region" description="Helical" evidence="1">
    <location>
        <begin position="148"/>
        <end position="170"/>
    </location>
</feature>
<evidence type="ECO:0000256" key="1">
    <source>
        <dbReference type="SAM" id="Phobius"/>
    </source>
</evidence>
<dbReference type="InterPro" id="IPR000620">
    <property type="entry name" value="EamA_dom"/>
</dbReference>
<dbReference type="SUPFAM" id="SSF103481">
    <property type="entry name" value="Multidrug resistance efflux transporter EmrE"/>
    <property type="match status" value="2"/>
</dbReference>
<organism evidence="3">
    <name type="scientific">marine metagenome</name>
    <dbReference type="NCBI Taxonomy" id="408172"/>
    <lineage>
        <taxon>unclassified sequences</taxon>
        <taxon>metagenomes</taxon>
        <taxon>ecological metagenomes</taxon>
    </lineage>
</organism>
<feature type="transmembrane region" description="Helical" evidence="1">
    <location>
        <begin position="182"/>
        <end position="203"/>
    </location>
</feature>
<keyword evidence="1" id="KW-1133">Transmembrane helix</keyword>
<dbReference type="EMBL" id="UINC01044112">
    <property type="protein sequence ID" value="SVB49111.1"/>
    <property type="molecule type" value="Genomic_DNA"/>
</dbReference>
<feature type="transmembrane region" description="Helical" evidence="1">
    <location>
        <begin position="100"/>
        <end position="118"/>
    </location>
</feature>
<keyword evidence="1" id="KW-0472">Membrane</keyword>
<feature type="transmembrane region" description="Helical" evidence="1">
    <location>
        <begin position="35"/>
        <end position="54"/>
    </location>
</feature>
<dbReference type="PANTHER" id="PTHR22911">
    <property type="entry name" value="ACYL-MALONYL CONDENSING ENZYME-RELATED"/>
    <property type="match status" value="1"/>
</dbReference>
<proteinExistence type="predicted"/>
<feature type="non-terminal residue" evidence="3">
    <location>
        <position position="1"/>
    </location>
</feature>
<dbReference type="Pfam" id="PF00892">
    <property type="entry name" value="EamA"/>
    <property type="match status" value="2"/>
</dbReference>
<evidence type="ECO:0000313" key="3">
    <source>
        <dbReference type="EMBL" id="SVB49111.1"/>
    </source>
</evidence>
<protein>
    <recommendedName>
        <fullName evidence="2">EamA domain-containing protein</fullName>
    </recommendedName>
</protein>
<dbReference type="GO" id="GO:0016020">
    <property type="term" value="C:membrane"/>
    <property type="evidence" value="ECO:0007669"/>
    <property type="project" value="InterPro"/>
</dbReference>
<sequence length="296" mass="32617">VSDSRPARAIALMIASIAFISVVDATCKAFTDELHAVQLVWGYFIGILTALCLYYSVRRVGWRDLTRTSRPLLLWLRSALLVGSIMSLFVGLTYLPLTDATAIGFMAPLFITALSVVLLKEQVGIHRWLAVIVGLIGVAIIVRPGGGIWHWAVIMPLIGAICFALYQIITRMMTASETTHTILFYTGLGGVFWSTLVVIFFWREPQPEHWLVFFATGILGATAHLCLVEAFRRAQASLIAPFNYTKLIFVAILGYLLFDDVPTLNTLAGSAVIIMAGCYVLYRETLTTRPRPTASG</sequence>
<name>A0A382EGL1_9ZZZZ</name>